<name>A0A448XQS1_9PLAT</name>
<reference evidence="1" key="1">
    <citation type="submission" date="2018-11" db="EMBL/GenBank/DDBJ databases">
        <authorList>
            <consortium name="Pathogen Informatics"/>
        </authorList>
    </citation>
    <scope>NUCLEOTIDE SEQUENCE</scope>
</reference>
<protein>
    <submittedName>
        <fullName evidence="1">Uncharacterized protein</fullName>
    </submittedName>
</protein>
<dbReference type="Proteomes" id="UP000784294">
    <property type="component" value="Unassembled WGS sequence"/>
</dbReference>
<comment type="caution">
    <text evidence="1">The sequence shown here is derived from an EMBL/GenBank/DDBJ whole genome shotgun (WGS) entry which is preliminary data.</text>
</comment>
<dbReference type="EMBL" id="CAAALY010275311">
    <property type="protein sequence ID" value="VEL42592.1"/>
    <property type="molecule type" value="Genomic_DNA"/>
</dbReference>
<proteinExistence type="predicted"/>
<organism evidence="1 2">
    <name type="scientific">Protopolystoma xenopodis</name>
    <dbReference type="NCBI Taxonomy" id="117903"/>
    <lineage>
        <taxon>Eukaryota</taxon>
        <taxon>Metazoa</taxon>
        <taxon>Spiralia</taxon>
        <taxon>Lophotrochozoa</taxon>
        <taxon>Platyhelminthes</taxon>
        <taxon>Monogenea</taxon>
        <taxon>Polyopisthocotylea</taxon>
        <taxon>Polystomatidea</taxon>
        <taxon>Polystomatidae</taxon>
        <taxon>Protopolystoma</taxon>
    </lineage>
</organism>
<evidence type="ECO:0000313" key="1">
    <source>
        <dbReference type="EMBL" id="VEL42592.1"/>
    </source>
</evidence>
<keyword evidence="2" id="KW-1185">Reference proteome</keyword>
<sequence>MHGLEDASAGLIGLVWQPIGCEDGRLKDDGFTSDGSNWCTGNGRKCSVNLVESPKLRVMLFCSWHPSFAQASRGTAFITTLSLRQT</sequence>
<accession>A0A448XQS1</accession>
<evidence type="ECO:0000313" key="2">
    <source>
        <dbReference type="Proteomes" id="UP000784294"/>
    </source>
</evidence>
<gene>
    <name evidence="1" type="ORF">PXEA_LOCUS36032</name>
</gene>
<dbReference type="AlphaFoldDB" id="A0A448XQS1"/>